<keyword evidence="1" id="KW-0472">Membrane</keyword>
<organism evidence="2 3">
    <name type="scientific">Plasmodium malariae</name>
    <dbReference type="NCBI Taxonomy" id="5858"/>
    <lineage>
        <taxon>Eukaryota</taxon>
        <taxon>Sar</taxon>
        <taxon>Alveolata</taxon>
        <taxon>Apicomplexa</taxon>
        <taxon>Aconoidasida</taxon>
        <taxon>Haemosporida</taxon>
        <taxon>Plasmodiidae</taxon>
        <taxon>Plasmodium</taxon>
        <taxon>Plasmodium (Plasmodium)</taxon>
    </lineage>
</organism>
<feature type="transmembrane region" description="Helical" evidence="1">
    <location>
        <begin position="111"/>
        <end position="134"/>
    </location>
</feature>
<name>A0A1D3JLU7_PLAMA</name>
<gene>
    <name evidence="2" type="primary">PmUG01_05043100</name>
    <name evidence="2" type="ORF">PMUG01_05043100</name>
</gene>
<feature type="transmembrane region" description="Helical" evidence="1">
    <location>
        <begin position="207"/>
        <end position="227"/>
    </location>
</feature>
<keyword evidence="3" id="KW-1185">Reference proteome</keyword>
<dbReference type="AlphaFoldDB" id="A0A1D3JLU7"/>
<dbReference type="Proteomes" id="UP000219813">
    <property type="component" value="Chromosome 5"/>
</dbReference>
<proteinExistence type="predicted"/>
<dbReference type="InterPro" id="IPR022139">
    <property type="entry name" value="Fam-L/Fam-M-like_plasmodium"/>
</dbReference>
<accession>A0A1D3JLU7</accession>
<evidence type="ECO:0000313" key="2">
    <source>
        <dbReference type="EMBL" id="SBT87568.1"/>
    </source>
</evidence>
<dbReference type="GeneID" id="39867473"/>
<protein>
    <submittedName>
        <fullName evidence="2">Fam-l protein</fullName>
    </submittedName>
</protein>
<reference evidence="2 3" key="1">
    <citation type="submission" date="2016-06" db="EMBL/GenBank/DDBJ databases">
        <authorList>
            <consortium name="Pathogen Informatics"/>
        </authorList>
    </citation>
    <scope>NUCLEOTIDE SEQUENCE [LARGE SCALE GENOMIC DNA]</scope>
</reference>
<evidence type="ECO:0000256" key="1">
    <source>
        <dbReference type="SAM" id="Phobius"/>
    </source>
</evidence>
<dbReference type="VEuPathDB" id="PlasmoDB:PmUG01_05043100"/>
<keyword evidence="1" id="KW-0812">Transmembrane</keyword>
<dbReference type="KEGG" id="pmal:PMUG01_05043100"/>
<keyword evidence="1" id="KW-1133">Transmembrane helix</keyword>
<dbReference type="Pfam" id="PF12420">
    <property type="entry name" value="DUF3671"/>
    <property type="match status" value="1"/>
</dbReference>
<dbReference type="EMBL" id="LT594626">
    <property type="protein sequence ID" value="SBT87568.1"/>
    <property type="molecule type" value="Genomic_DNA"/>
</dbReference>
<evidence type="ECO:0000313" key="3">
    <source>
        <dbReference type="Proteomes" id="UP000219813"/>
    </source>
</evidence>
<sequence>MAIYKQEKYSSTLYLKEELPIYVAQERKDISNNEKVDSGKKKKLSGFPLKVAGGHKSDMKNKSCLFDTNKYSHMEKKIFKELDYIVFLKNNKTVSNKVYKKIICKKYELQIFLPVLIFFFLLILFIVEVSFGFAGKHSLLYQLSLNKDNLKSLTENDSWSPIVEAVKTLGAFLEHSISKKLGEDVCSWCENASDITNYCKLGHFFRILIYYVPFIILCITLISRIIYYHKKVKKYEKIKFRKR</sequence>
<dbReference type="RefSeq" id="XP_028860573.1">
    <property type="nucleotide sequence ID" value="XM_029003648.1"/>
</dbReference>